<dbReference type="EMBL" id="JACIIZ010000002">
    <property type="protein sequence ID" value="MBB6250372.1"/>
    <property type="molecule type" value="Genomic_DNA"/>
</dbReference>
<dbReference type="Proteomes" id="UP000539175">
    <property type="component" value="Unassembled WGS sequence"/>
</dbReference>
<name>A0A7X0AUI5_9PROT</name>
<dbReference type="RefSeq" id="WP_184797859.1">
    <property type="nucleotide sequence ID" value="NZ_JACIIZ010000002.1"/>
</dbReference>
<keyword evidence="1" id="KW-0812">Transmembrane</keyword>
<keyword evidence="3" id="KW-1185">Reference proteome</keyword>
<comment type="caution">
    <text evidence="2">The sequence shown here is derived from an EMBL/GenBank/DDBJ whole genome shotgun (WGS) entry which is preliminary data.</text>
</comment>
<feature type="transmembrane region" description="Helical" evidence="1">
    <location>
        <begin position="214"/>
        <end position="233"/>
    </location>
</feature>
<keyword evidence="1" id="KW-0472">Membrane</keyword>
<organism evidence="2 3">
    <name type="scientific">Nitrospirillum iridis</name>
    <dbReference type="NCBI Taxonomy" id="765888"/>
    <lineage>
        <taxon>Bacteria</taxon>
        <taxon>Pseudomonadati</taxon>
        <taxon>Pseudomonadota</taxon>
        <taxon>Alphaproteobacteria</taxon>
        <taxon>Rhodospirillales</taxon>
        <taxon>Azospirillaceae</taxon>
        <taxon>Nitrospirillum</taxon>
    </lineage>
</organism>
<sequence length="341" mass="36741">MTTQVRIPFAAEGLVSRLAPLLVIGLAALVIRTPWAEAHPRLAVALFLWITVDSLTTALVLRHRRMRGRPGVRLVLATIAVGLVSAAAGLTPPLRAALWSMPWAVAGVAALVGGHVLWGLAGAWTVWRRPGEGEGRLEAAVACLVPPPFAPLVARELSVLHLALFCWRAAPDVPTGCQPFSYHRDLTPVMGGLLVAQVMEIVVLDVALGIHHRMVALALFVLGDLSFIYLLGLTKSLRLRPVLLTPHGVRVRFGPLVDRLVPYDAIGGVGVAADMPQRGPENHSPLLAPNVALTLVAPVRRRRFLRRARSISTVAFAVDDPQAFIRALQGRLSDGREQESP</sequence>
<accession>A0A7X0AUI5</accession>
<feature type="transmembrane region" description="Helical" evidence="1">
    <location>
        <begin position="73"/>
        <end position="91"/>
    </location>
</feature>
<protein>
    <submittedName>
        <fullName evidence="2">Uncharacterized protein</fullName>
    </submittedName>
</protein>
<reference evidence="2 3" key="1">
    <citation type="submission" date="2020-08" db="EMBL/GenBank/DDBJ databases">
        <title>Genomic Encyclopedia of Type Strains, Phase IV (KMG-IV): sequencing the most valuable type-strain genomes for metagenomic binning, comparative biology and taxonomic classification.</title>
        <authorList>
            <person name="Goeker M."/>
        </authorList>
    </citation>
    <scope>NUCLEOTIDE SEQUENCE [LARGE SCALE GENOMIC DNA]</scope>
    <source>
        <strain evidence="2 3">DSM 22198</strain>
    </source>
</reference>
<evidence type="ECO:0000313" key="3">
    <source>
        <dbReference type="Proteomes" id="UP000539175"/>
    </source>
</evidence>
<feature type="transmembrane region" description="Helical" evidence="1">
    <location>
        <begin position="42"/>
        <end position="61"/>
    </location>
</feature>
<evidence type="ECO:0000313" key="2">
    <source>
        <dbReference type="EMBL" id="MBB6250372.1"/>
    </source>
</evidence>
<gene>
    <name evidence="2" type="ORF">FHS74_000913</name>
</gene>
<keyword evidence="1" id="KW-1133">Transmembrane helix</keyword>
<proteinExistence type="predicted"/>
<feature type="transmembrane region" description="Helical" evidence="1">
    <location>
        <begin position="7"/>
        <end position="30"/>
    </location>
</feature>
<evidence type="ECO:0000256" key="1">
    <source>
        <dbReference type="SAM" id="Phobius"/>
    </source>
</evidence>
<feature type="transmembrane region" description="Helical" evidence="1">
    <location>
        <begin position="103"/>
        <end position="127"/>
    </location>
</feature>
<dbReference type="AlphaFoldDB" id="A0A7X0AUI5"/>
<feature type="transmembrane region" description="Helical" evidence="1">
    <location>
        <begin position="189"/>
        <end position="208"/>
    </location>
</feature>